<dbReference type="InterPro" id="IPR009875">
    <property type="entry name" value="PilZ_domain"/>
</dbReference>
<evidence type="ECO:0000259" key="1">
    <source>
        <dbReference type="Pfam" id="PF07238"/>
    </source>
</evidence>
<dbReference type="Pfam" id="PF07238">
    <property type="entry name" value="PilZ"/>
    <property type="match status" value="1"/>
</dbReference>
<gene>
    <name evidence="2" type="ORF">MGWOODY_Tha287</name>
</gene>
<accession>A0A160T9F7</accession>
<evidence type="ECO:0000313" key="2">
    <source>
        <dbReference type="EMBL" id="CUS40133.1"/>
    </source>
</evidence>
<dbReference type="GO" id="GO:0035438">
    <property type="term" value="F:cyclic-di-GMP binding"/>
    <property type="evidence" value="ECO:0007669"/>
    <property type="project" value="InterPro"/>
</dbReference>
<sequence>MSYNARQYQEKRHFIRMQIDAPASLRLSSGEEIDLTCLDLSSCGVQLQSEKPLPLGDSAELCLSSCGGPVAPLSAKIKLCRHESISDSEYRTGAVIESFL</sequence>
<dbReference type="AlphaFoldDB" id="A0A160T9F7"/>
<dbReference type="EMBL" id="CZQC01000004">
    <property type="protein sequence ID" value="CUS40133.1"/>
    <property type="molecule type" value="Genomic_DNA"/>
</dbReference>
<organism evidence="2">
    <name type="scientific">hydrothermal vent metagenome</name>
    <dbReference type="NCBI Taxonomy" id="652676"/>
    <lineage>
        <taxon>unclassified sequences</taxon>
        <taxon>metagenomes</taxon>
        <taxon>ecological metagenomes</taxon>
    </lineage>
</organism>
<dbReference type="Gene3D" id="2.40.10.220">
    <property type="entry name" value="predicted glycosyltransferase like domains"/>
    <property type="match status" value="1"/>
</dbReference>
<protein>
    <recommendedName>
        <fullName evidence="1">PilZ domain-containing protein</fullName>
    </recommendedName>
</protein>
<feature type="domain" description="PilZ" evidence="1">
    <location>
        <begin position="10"/>
        <end position="88"/>
    </location>
</feature>
<dbReference type="SUPFAM" id="SSF141371">
    <property type="entry name" value="PilZ domain-like"/>
    <property type="match status" value="1"/>
</dbReference>
<name>A0A160T9F7_9ZZZZ</name>
<proteinExistence type="predicted"/>
<reference evidence="2" key="1">
    <citation type="submission" date="2015-10" db="EMBL/GenBank/DDBJ databases">
        <authorList>
            <person name="Gilbert D.G."/>
        </authorList>
    </citation>
    <scope>NUCLEOTIDE SEQUENCE</scope>
</reference>